<keyword evidence="2 3" id="KW-0802">TPR repeat</keyword>
<dbReference type="InterPro" id="IPR011990">
    <property type="entry name" value="TPR-like_helical_dom_sf"/>
</dbReference>
<feature type="region of interest" description="Disordered" evidence="4">
    <location>
        <begin position="794"/>
        <end position="813"/>
    </location>
</feature>
<dbReference type="Pfam" id="PF13414">
    <property type="entry name" value="TPR_11"/>
    <property type="match status" value="1"/>
</dbReference>
<dbReference type="EMBL" id="LSRQ01007764">
    <property type="protein sequence ID" value="OAY64673.1"/>
    <property type="molecule type" value="Genomic_DNA"/>
</dbReference>
<comment type="caution">
    <text evidence="5">The sequence shown here is derived from an EMBL/GenBank/DDBJ whole genome shotgun (WGS) entry which is preliminary data.</text>
</comment>
<feature type="compositionally biased region" description="Basic and acidic residues" evidence="4">
    <location>
        <begin position="561"/>
        <end position="570"/>
    </location>
</feature>
<dbReference type="PROSITE" id="PS50005">
    <property type="entry name" value="TPR"/>
    <property type="match status" value="1"/>
</dbReference>
<evidence type="ECO:0000256" key="4">
    <source>
        <dbReference type="SAM" id="MobiDB-lite"/>
    </source>
</evidence>
<dbReference type="PANTHER" id="PTHR22767:SF2">
    <property type="entry name" value="N(ALPHA)-ACETYLTRANSFERASE 15_16, ISOFORM A"/>
    <property type="match status" value="1"/>
</dbReference>
<gene>
    <name evidence="5" type="ORF">ACMD2_18055</name>
</gene>
<dbReference type="PIRSF" id="PIRSF000422">
    <property type="entry name" value="N-terminal-AcTrfase-A_aux_su"/>
    <property type="match status" value="1"/>
</dbReference>
<dbReference type="InterPro" id="IPR021183">
    <property type="entry name" value="NatA_aux_su"/>
</dbReference>
<dbReference type="GO" id="GO:0016740">
    <property type="term" value="F:transferase activity"/>
    <property type="evidence" value="ECO:0007669"/>
    <property type="project" value="UniProtKB-KW"/>
</dbReference>
<organism evidence="5 6">
    <name type="scientific">Ananas comosus</name>
    <name type="common">Pineapple</name>
    <name type="synonym">Ananas ananas</name>
    <dbReference type="NCBI Taxonomy" id="4615"/>
    <lineage>
        <taxon>Eukaryota</taxon>
        <taxon>Viridiplantae</taxon>
        <taxon>Streptophyta</taxon>
        <taxon>Embryophyta</taxon>
        <taxon>Tracheophyta</taxon>
        <taxon>Spermatophyta</taxon>
        <taxon>Magnoliopsida</taxon>
        <taxon>Liliopsida</taxon>
        <taxon>Poales</taxon>
        <taxon>Bromeliaceae</taxon>
        <taxon>Bromelioideae</taxon>
        <taxon>Ananas</taxon>
    </lineage>
</organism>
<dbReference type="FunFam" id="1.25.40.1040:FF:000003">
    <property type="entry name" value="N-terminal acetyltransferase A, auxiliary subunit"/>
    <property type="match status" value="1"/>
</dbReference>
<feature type="region of interest" description="Disordered" evidence="4">
    <location>
        <begin position="540"/>
        <end position="570"/>
    </location>
</feature>
<dbReference type="PANTHER" id="PTHR22767">
    <property type="entry name" value="N-TERMINAL ACETYLTRANSFERASE-RELATED"/>
    <property type="match status" value="1"/>
</dbReference>
<name>A0A199UIW4_ANACO</name>
<dbReference type="GO" id="GO:0005737">
    <property type="term" value="C:cytoplasm"/>
    <property type="evidence" value="ECO:0007669"/>
    <property type="project" value="TreeGrafter"/>
</dbReference>
<evidence type="ECO:0000313" key="5">
    <source>
        <dbReference type="EMBL" id="OAY64673.1"/>
    </source>
</evidence>
<dbReference type="AlphaFoldDB" id="A0A199UIW4"/>
<proteinExistence type="predicted"/>
<dbReference type="SUPFAM" id="SSF48452">
    <property type="entry name" value="TPR-like"/>
    <property type="match status" value="1"/>
</dbReference>
<dbReference type="STRING" id="4615.A0A199UIW4"/>
<evidence type="ECO:0000256" key="1">
    <source>
        <dbReference type="ARBA" id="ARBA00022737"/>
    </source>
</evidence>
<keyword evidence="1" id="KW-0677">Repeat</keyword>
<dbReference type="InterPro" id="IPR019734">
    <property type="entry name" value="TPR_rpt"/>
</dbReference>
<reference evidence="5 6" key="1">
    <citation type="journal article" date="2016" name="DNA Res.">
        <title>The draft genome of MD-2 pineapple using hybrid error correction of long reads.</title>
        <authorList>
            <person name="Redwan R.M."/>
            <person name="Saidin A."/>
            <person name="Kumar S.V."/>
        </authorList>
    </citation>
    <scope>NUCLEOTIDE SEQUENCE [LARGE SCALE GENOMIC DNA]</scope>
    <source>
        <strain evidence="6">cv. MD2</strain>
        <tissue evidence="5">Leaf</tissue>
    </source>
</reference>
<dbReference type="Proteomes" id="UP000092600">
    <property type="component" value="Unassembled WGS sequence"/>
</dbReference>
<evidence type="ECO:0000256" key="3">
    <source>
        <dbReference type="PROSITE-ProRule" id="PRU00339"/>
    </source>
</evidence>
<evidence type="ECO:0000313" key="6">
    <source>
        <dbReference type="Proteomes" id="UP000092600"/>
    </source>
</evidence>
<feature type="repeat" description="TPR" evidence="3">
    <location>
        <begin position="77"/>
        <end position="110"/>
    </location>
</feature>
<dbReference type="SMART" id="SM00028">
    <property type="entry name" value="TPR"/>
    <property type="match status" value="3"/>
</dbReference>
<evidence type="ECO:0000256" key="2">
    <source>
        <dbReference type="ARBA" id="ARBA00022803"/>
    </source>
</evidence>
<accession>A0A199UIW4</accession>
<dbReference type="Gene3D" id="1.25.40.1040">
    <property type="match status" value="2"/>
</dbReference>
<protein>
    <submittedName>
        <fullName evidence="5">N-alpha-acetyltransferase 16, NatA auxiliary subunit</fullName>
    </submittedName>
</protein>
<sequence>MGSSLPPKEANLFKVIVKSYETKQYKRGLKAADAILKKFPEHGETLSMKGLTLNCMDRKAEAYELVRRGLKNDLKSHVCWHVYGLLYRSDREYREAIKCYRNALKIDPNNIEILRDLSLLQAQMRDLTGFVETRQQLLTLKPNHRMNWIGFAVAHHLNSNGLKAIEILDAYEGTLEDDYPPDNERYEHGEMLLYKISLLEECGLLDRALQEIRKKEAKIVDKLSFKEQMASILLKLGHLEEAEKLFRSLLVMNADNYQYFIGIQKCLGLYSEKGQYSSEEIEHLDELYKSLRDNYHWSSAVKRIPLDFLQGDKFREAADNYVRPLLTKGVPSLFSDLSPLYEQPGKASILEDLFLQLEDSMRTTGCFPGCTIKEPPSTLMWTLFLVSQHYDRRGQHEVALVKIDEAIAHTPTVIDLYSVKVGPAEKTAVLFTKDGDQHNNLHDMQCMWYELASGESYYRQGDLGRALKKFLAVEKHYADITEDQFDFHSYCLRKMTLRAYVSMLKFQDQLHSHEYFHKAAAGAIRCYMKLHDAPLKLTNEESDEMSKLPPSQRKKLRQKQKKAEARAKKVEDPLSEATKYLKLLQNNSSSSLETHILSFELNMRKKKILLAFQAVKQLIKLDQNNPDCHRCLIKFFHTISNFSAPETDSEKLIWNVLEAERRDISHVHEKSLLEVNNSFLEKHKDSLAHRAAAAEMLYLLEPDRKIEAIKLIEDSVNTTASGNGSPGAVRKWKLEDCVAVHKMLETVFVDQDAATRWKTWCAEYFPYSTYFGGCKSSSAAHSVTVTIQNAPENGVAADPEAKEEIEDSFSSNGKMQALKNLSDLSIQ</sequence>
<dbReference type="Pfam" id="PF12569">
    <property type="entry name" value="NatA_aux_su"/>
    <property type="match status" value="2"/>
</dbReference>
<keyword evidence="5" id="KW-0808">Transferase</keyword>
<dbReference type="Gene3D" id="1.25.40.1010">
    <property type="match status" value="2"/>
</dbReference>